<name>A0A2I0KD64_PUNGR</name>
<comment type="caution">
    <text evidence="1">The sequence shown here is derived from an EMBL/GenBank/DDBJ whole genome shotgun (WGS) entry which is preliminary data.</text>
</comment>
<evidence type="ECO:0000313" key="2">
    <source>
        <dbReference type="Proteomes" id="UP000233551"/>
    </source>
</evidence>
<reference evidence="1 2" key="1">
    <citation type="submission" date="2017-11" db="EMBL/GenBank/DDBJ databases">
        <title>De-novo sequencing of pomegranate (Punica granatum L.) genome.</title>
        <authorList>
            <person name="Akparov Z."/>
            <person name="Amiraslanov A."/>
            <person name="Hajiyeva S."/>
            <person name="Abbasov M."/>
            <person name="Kaur K."/>
            <person name="Hamwieh A."/>
            <person name="Solovyev V."/>
            <person name="Salamov A."/>
            <person name="Braich B."/>
            <person name="Kosarev P."/>
            <person name="Mahmoud A."/>
            <person name="Hajiyev E."/>
            <person name="Babayeva S."/>
            <person name="Izzatullayeva V."/>
            <person name="Mammadov A."/>
            <person name="Mammadov A."/>
            <person name="Sharifova S."/>
            <person name="Ojaghi J."/>
            <person name="Eynullazada K."/>
            <person name="Bayramov B."/>
            <person name="Abdulazimova A."/>
            <person name="Shahmuradov I."/>
        </authorList>
    </citation>
    <scope>NUCLEOTIDE SEQUENCE [LARGE SCALE GENOMIC DNA]</scope>
    <source>
        <strain evidence="2">cv. AG2017</strain>
        <tissue evidence="1">Leaf</tissue>
    </source>
</reference>
<dbReference type="Proteomes" id="UP000233551">
    <property type="component" value="Unassembled WGS sequence"/>
</dbReference>
<keyword evidence="2" id="KW-1185">Reference proteome</keyword>
<dbReference type="AlphaFoldDB" id="A0A2I0KD64"/>
<protein>
    <submittedName>
        <fullName evidence="1">Uncharacterized protein</fullName>
    </submittedName>
</protein>
<gene>
    <name evidence="1" type="ORF">CRG98_013130</name>
</gene>
<proteinExistence type="predicted"/>
<sequence length="216" mass="23924">MERQERSFWTPRAYSNSVQRMVSFVVGRNFWVLPPSPPHASFHNGSFNLTWRAPIGLVAMRSLVGWMDGLVMNCEEAFGPPSISSHLDNQGARGGTGHDFVLICDSAKWGRGRIDPSSPGIATMELLADSDALHYLYSPPLTGINFETLSSTVRDVAFGGDHCLWSNLFHHQFLDNLALSLLFDLPVTANSSNLQESPIFSVSTESWDVHVTLVLF</sequence>
<dbReference type="EMBL" id="PGOL01000674">
    <property type="protein sequence ID" value="PKI66474.1"/>
    <property type="molecule type" value="Genomic_DNA"/>
</dbReference>
<accession>A0A2I0KD64</accession>
<organism evidence="1 2">
    <name type="scientific">Punica granatum</name>
    <name type="common">Pomegranate</name>
    <dbReference type="NCBI Taxonomy" id="22663"/>
    <lineage>
        <taxon>Eukaryota</taxon>
        <taxon>Viridiplantae</taxon>
        <taxon>Streptophyta</taxon>
        <taxon>Embryophyta</taxon>
        <taxon>Tracheophyta</taxon>
        <taxon>Spermatophyta</taxon>
        <taxon>Magnoliopsida</taxon>
        <taxon>eudicotyledons</taxon>
        <taxon>Gunneridae</taxon>
        <taxon>Pentapetalae</taxon>
        <taxon>rosids</taxon>
        <taxon>malvids</taxon>
        <taxon>Myrtales</taxon>
        <taxon>Lythraceae</taxon>
        <taxon>Punica</taxon>
    </lineage>
</organism>
<evidence type="ECO:0000313" key="1">
    <source>
        <dbReference type="EMBL" id="PKI66474.1"/>
    </source>
</evidence>